<keyword evidence="2" id="KW-1185">Reference proteome</keyword>
<dbReference type="Proteomes" id="UP001610100">
    <property type="component" value="Unassembled WGS sequence"/>
</dbReference>
<comment type="caution">
    <text evidence="1">The sequence shown here is derived from an EMBL/GenBank/DDBJ whole genome shotgun (WGS) entry which is preliminary data.</text>
</comment>
<evidence type="ECO:0000313" key="1">
    <source>
        <dbReference type="EMBL" id="MFH6772027.1"/>
    </source>
</evidence>
<evidence type="ECO:0000313" key="2">
    <source>
        <dbReference type="Proteomes" id="UP001610100"/>
    </source>
</evidence>
<dbReference type="EMBL" id="JBAWKB010000002">
    <property type="protein sequence ID" value="MFH6772027.1"/>
    <property type="molecule type" value="Genomic_DNA"/>
</dbReference>
<organism evidence="1 2">
    <name type="scientific">Gaetbulibacter aestuarii</name>
    <dbReference type="NCBI Taxonomy" id="1502358"/>
    <lineage>
        <taxon>Bacteria</taxon>
        <taxon>Pseudomonadati</taxon>
        <taxon>Bacteroidota</taxon>
        <taxon>Flavobacteriia</taxon>
        <taxon>Flavobacteriales</taxon>
        <taxon>Flavobacteriaceae</taxon>
        <taxon>Gaetbulibacter</taxon>
    </lineage>
</organism>
<dbReference type="RefSeq" id="WP_344741281.1">
    <property type="nucleotide sequence ID" value="NZ_BAABAY010000002.1"/>
</dbReference>
<name>A0ABW7MYY7_9FLAO</name>
<sequence length="160" mass="18360">MKKWILTFILGINLIWTCFSQNNIQLIEKTISELKSNSPGHEGVLVNSYCIRDLDNDGIFEIIETSNRIEAAVMGLLNSEISGAFDYDKVYVLKGKQYVLATSDIGYYLRSKVPHYLLWKRLISDPENLSTDSQHLIKENKDSFLGEIDWILNQIKAKTE</sequence>
<protein>
    <submittedName>
        <fullName evidence="1">Uncharacterized protein</fullName>
    </submittedName>
</protein>
<proteinExistence type="predicted"/>
<accession>A0ABW7MYY7</accession>
<gene>
    <name evidence="1" type="ORF">V8G58_08785</name>
</gene>
<reference evidence="1 2" key="1">
    <citation type="submission" date="2024-02" db="EMBL/GenBank/DDBJ databases">
        <title>A Gaetbulibacter species isolated from tidal flats and genomic insights of their niches.</title>
        <authorList>
            <person name="Ye Y."/>
        </authorList>
    </citation>
    <scope>NUCLEOTIDE SEQUENCE [LARGE SCALE GENOMIC DNA]</scope>
    <source>
        <strain evidence="1 2">KYW382</strain>
    </source>
</reference>